<comment type="caution">
    <text evidence="3">The sequence shown here is derived from an EMBL/GenBank/DDBJ whole genome shotgun (WGS) entry which is preliminary data.</text>
</comment>
<name>A0A1F7Z5T1_9BACT</name>
<dbReference type="PANTHER" id="PTHR33392">
    <property type="entry name" value="POLYISOPRENYL-TEICHOIC ACID--PEPTIDOGLYCAN TEICHOIC ACID TRANSFERASE TAGU"/>
    <property type="match status" value="1"/>
</dbReference>
<gene>
    <name evidence="3" type="ORF">A3D01_06195</name>
</gene>
<evidence type="ECO:0000256" key="1">
    <source>
        <dbReference type="ARBA" id="ARBA00006068"/>
    </source>
</evidence>
<dbReference type="AlphaFoldDB" id="A0A1F7Z5T1"/>
<dbReference type="STRING" id="1802505.A3D01_06195"/>
<dbReference type="Pfam" id="PF03816">
    <property type="entry name" value="LytR_cpsA_psr"/>
    <property type="match status" value="1"/>
</dbReference>
<accession>A0A1F7Z5T1</accession>
<dbReference type="Gene3D" id="3.40.630.190">
    <property type="entry name" value="LCP protein"/>
    <property type="match status" value="1"/>
</dbReference>
<dbReference type="NCBIfam" id="TIGR00350">
    <property type="entry name" value="lytR_cpsA_psr"/>
    <property type="match status" value="1"/>
</dbReference>
<reference evidence="3 4" key="1">
    <citation type="journal article" date="2016" name="Nat. Commun.">
        <title>Thousands of microbial genomes shed light on interconnected biogeochemical processes in an aquifer system.</title>
        <authorList>
            <person name="Anantharaman K."/>
            <person name="Brown C.T."/>
            <person name="Hug L.A."/>
            <person name="Sharon I."/>
            <person name="Castelle C.J."/>
            <person name="Probst A.J."/>
            <person name="Thomas B.C."/>
            <person name="Singh A."/>
            <person name="Wilkins M.J."/>
            <person name="Karaoz U."/>
            <person name="Brodie E.L."/>
            <person name="Williams K.H."/>
            <person name="Hubbard S.S."/>
            <person name="Banfield J.F."/>
        </authorList>
    </citation>
    <scope>NUCLEOTIDE SEQUENCE [LARGE SCALE GENOMIC DNA]</scope>
</reference>
<evidence type="ECO:0000259" key="2">
    <source>
        <dbReference type="Pfam" id="PF03816"/>
    </source>
</evidence>
<dbReference type="PANTHER" id="PTHR33392:SF6">
    <property type="entry name" value="POLYISOPRENYL-TEICHOIC ACID--PEPTIDOGLYCAN TEICHOIC ACID TRANSFERASE TAGU"/>
    <property type="match status" value="1"/>
</dbReference>
<sequence>MKRKIYLGIFFLVLFLASTTLSYLWGIYKNIYVDSKALANSKVEAKVSVSPTPTPDPLGPKDILILGYGGPGHEGGLLTDTILIAHIRPRDNSITLISIPRDVAIYLPVTRDKSEYLKVNHAYAIGTDHKNYPDKPIEYLNEAGGGNLAKYAVNLITGLQIDYFVSVNFVGFTNIINTLGGISVNVPYTFEDKFYPLKGLENELCGKSEEEIKVLTATLSGEFLEKEFPCRYETIKYVKGVQVMDGETALKFVRSRHSEIGGGDFARAQRQQALIVALKNKLLSYKSIPKIISVINTASKNVLTDIDFKSGFDLLNDYGELKDLKIKTVTLTTDNVLEEVVVNRQYVLVPKGGQDNWEVIHQYIKENLN</sequence>
<dbReference type="Proteomes" id="UP000177169">
    <property type="component" value="Unassembled WGS sequence"/>
</dbReference>
<dbReference type="InterPro" id="IPR050922">
    <property type="entry name" value="LytR/CpsA/Psr_CW_biosynth"/>
</dbReference>
<feature type="domain" description="Cell envelope-related transcriptional attenuator" evidence="2">
    <location>
        <begin position="79"/>
        <end position="283"/>
    </location>
</feature>
<protein>
    <recommendedName>
        <fullName evidence="2">Cell envelope-related transcriptional attenuator domain-containing protein</fullName>
    </recommendedName>
</protein>
<evidence type="ECO:0000313" key="4">
    <source>
        <dbReference type="Proteomes" id="UP000177169"/>
    </source>
</evidence>
<dbReference type="InterPro" id="IPR004474">
    <property type="entry name" value="LytR_CpsA_psr"/>
</dbReference>
<proteinExistence type="inferred from homology"/>
<organism evidence="3 4">
    <name type="scientific">Candidatus Woesebacteria bacterium RIFCSPHIGHO2_02_FULL_39_13</name>
    <dbReference type="NCBI Taxonomy" id="1802505"/>
    <lineage>
        <taxon>Bacteria</taxon>
        <taxon>Candidatus Woeseibacteriota</taxon>
    </lineage>
</organism>
<evidence type="ECO:0000313" key="3">
    <source>
        <dbReference type="EMBL" id="OGM34927.1"/>
    </source>
</evidence>
<comment type="similarity">
    <text evidence="1">Belongs to the LytR/CpsA/Psr (LCP) family.</text>
</comment>
<dbReference type="EMBL" id="MGGR01000001">
    <property type="protein sequence ID" value="OGM34927.1"/>
    <property type="molecule type" value="Genomic_DNA"/>
</dbReference>